<dbReference type="AlphaFoldDB" id="A0A1F8GJG0"/>
<evidence type="ECO:0000313" key="2">
    <source>
        <dbReference type="Proteomes" id="UP000178911"/>
    </source>
</evidence>
<proteinExistence type="predicted"/>
<dbReference type="EMBL" id="MGKJ01000010">
    <property type="protein sequence ID" value="OGN24559.1"/>
    <property type="molecule type" value="Genomic_DNA"/>
</dbReference>
<sequence>MGIRRWCEDLFLFEKPKTRRSTTLQSFLTISWYDRPDLNQYLQSFSKSPKPNDELRQKGFRLRVSSGYGKDILSPGPYRDAEYTIALYNNALTKEVPEKSDYLACIGFDIDGNRVIVKQIQGNPGKGEILCLFKWERMLLAILIDWAKQSSFDQIRVIRAQDQSWYRTDSERAKRMFMHYDVTARRSGFDFDPNSGEYTKVLA</sequence>
<evidence type="ECO:0000313" key="1">
    <source>
        <dbReference type="EMBL" id="OGN24559.1"/>
    </source>
</evidence>
<dbReference type="Proteomes" id="UP000178911">
    <property type="component" value="Unassembled WGS sequence"/>
</dbReference>
<dbReference type="STRING" id="1802695.A3A13_00565"/>
<reference evidence="1 2" key="1">
    <citation type="journal article" date="2016" name="Nat. Commun.">
        <title>Thousands of microbial genomes shed light on interconnected biogeochemical processes in an aquifer system.</title>
        <authorList>
            <person name="Anantharaman K."/>
            <person name="Brown C.T."/>
            <person name="Hug L.A."/>
            <person name="Sharon I."/>
            <person name="Castelle C.J."/>
            <person name="Probst A.J."/>
            <person name="Thomas B.C."/>
            <person name="Singh A."/>
            <person name="Wilkins M.J."/>
            <person name="Karaoz U."/>
            <person name="Brodie E.L."/>
            <person name="Williams K.H."/>
            <person name="Hubbard S.S."/>
            <person name="Banfield J.F."/>
        </authorList>
    </citation>
    <scope>NUCLEOTIDE SEQUENCE [LARGE SCALE GENOMIC DNA]</scope>
</reference>
<gene>
    <name evidence="1" type="ORF">A3A13_00565</name>
</gene>
<comment type="caution">
    <text evidence="1">The sequence shown here is derived from an EMBL/GenBank/DDBJ whole genome shotgun (WGS) entry which is preliminary data.</text>
</comment>
<name>A0A1F8GJG0_9BACT</name>
<protein>
    <submittedName>
        <fullName evidence="1">Uncharacterized protein</fullName>
    </submittedName>
</protein>
<accession>A0A1F8GJG0</accession>
<organism evidence="1 2">
    <name type="scientific">Candidatus Yanofskybacteria bacterium RIFCSPLOWO2_01_FULL_43_22</name>
    <dbReference type="NCBI Taxonomy" id="1802695"/>
    <lineage>
        <taxon>Bacteria</taxon>
        <taxon>Candidatus Yanofskyibacteriota</taxon>
    </lineage>
</organism>